<name>A0A939TNZ5_9MICO</name>
<dbReference type="SMART" id="SM00909">
    <property type="entry name" value="Germane"/>
    <property type="match status" value="1"/>
</dbReference>
<evidence type="ECO:0000313" key="3">
    <source>
        <dbReference type="EMBL" id="MBO2991048.1"/>
    </source>
</evidence>
<evidence type="ECO:0000256" key="1">
    <source>
        <dbReference type="SAM" id="SignalP"/>
    </source>
</evidence>
<dbReference type="Pfam" id="PF10646">
    <property type="entry name" value="Germane"/>
    <property type="match status" value="1"/>
</dbReference>
<feature type="chain" id="PRO_5037864729" evidence="1">
    <location>
        <begin position="27"/>
        <end position="557"/>
    </location>
</feature>
<dbReference type="RefSeq" id="WP_208240770.1">
    <property type="nucleotide sequence ID" value="NZ_BAAAQU010000001.1"/>
</dbReference>
<dbReference type="Pfam" id="PF25976">
    <property type="entry name" value="LpqB_N"/>
    <property type="match status" value="1"/>
</dbReference>
<dbReference type="PROSITE" id="PS51257">
    <property type="entry name" value="PROKAR_LIPOPROTEIN"/>
    <property type="match status" value="1"/>
</dbReference>
<dbReference type="EMBL" id="JAGFBF010000006">
    <property type="protein sequence ID" value="MBO2991048.1"/>
    <property type="molecule type" value="Genomic_DNA"/>
</dbReference>
<dbReference type="InterPro" id="IPR019606">
    <property type="entry name" value="GerMN"/>
</dbReference>
<accession>A0A939TNZ5</accession>
<dbReference type="AlphaFoldDB" id="A0A939TNZ5"/>
<feature type="domain" description="GerMN" evidence="2">
    <location>
        <begin position="202"/>
        <end position="292"/>
    </location>
</feature>
<comment type="caution">
    <text evidence="3">The sequence shown here is derived from an EMBL/GenBank/DDBJ whole genome shotgun (WGS) entry which is preliminary data.</text>
</comment>
<keyword evidence="4" id="KW-1185">Reference proteome</keyword>
<dbReference type="InterPro" id="IPR059026">
    <property type="entry name" value="LpqB_N"/>
</dbReference>
<gene>
    <name evidence="3" type="ORF">J4H85_13690</name>
</gene>
<organism evidence="3 4">
    <name type="scientific">Leucobacter tardus</name>
    <dbReference type="NCBI Taxonomy" id="501483"/>
    <lineage>
        <taxon>Bacteria</taxon>
        <taxon>Bacillati</taxon>
        <taxon>Actinomycetota</taxon>
        <taxon>Actinomycetes</taxon>
        <taxon>Micrococcales</taxon>
        <taxon>Microbacteriaceae</taxon>
        <taxon>Leucobacter</taxon>
    </lineage>
</organism>
<keyword evidence="1" id="KW-0732">Signal</keyword>
<protein>
    <submittedName>
        <fullName evidence="3">GerMN domain-containing protein</fullName>
    </submittedName>
</protein>
<dbReference type="Proteomes" id="UP000668403">
    <property type="component" value="Unassembled WGS sequence"/>
</dbReference>
<reference evidence="3" key="1">
    <citation type="submission" date="2021-03" db="EMBL/GenBank/DDBJ databases">
        <title>Leucobacter chromiisoli sp. nov., isolated from chromium-containing soil of chemical plant.</title>
        <authorList>
            <person name="Xu Z."/>
        </authorList>
    </citation>
    <scope>NUCLEOTIDE SEQUENCE</scope>
    <source>
        <strain evidence="3">K 70/01</strain>
    </source>
</reference>
<feature type="signal peptide" evidence="1">
    <location>
        <begin position="1"/>
        <end position="26"/>
    </location>
</feature>
<evidence type="ECO:0000313" key="4">
    <source>
        <dbReference type="Proteomes" id="UP000668403"/>
    </source>
</evidence>
<evidence type="ECO:0000259" key="2">
    <source>
        <dbReference type="SMART" id="SM00909"/>
    </source>
</evidence>
<proteinExistence type="predicted"/>
<sequence>MTKRPHLRGALAAAVIALVALTGCQAVPDAGPVQPGLTELSQGDRQVRFNPNGPAVDADAQEIVRGFINAASSNADNYAVAREFLTPSYSEQWDPSAGVLVDEGTRPYREEEGNVSVLSLSTIADVDEHGVMTSAAPSPTIDVRFELEEQDGQWRISSAPTGVILERTTFEQTWTRQELFFLNQRGALVPDSRWFLNRPSLASEIVEELLEGPMAPYRDTLHTAFPGGTRLANGSVPIIEGTAEIALSTELAEASEATLEDVSRQLTATLDGVSGVTDYDLSAGNLNIGSRDVEAPEIDQEPQATIVERNGGFGVLSGGDVDPLNTLDEPVVDLDAEAVSVAPTLQGAAVLSERGVSWVDDTGVALIDARAGQIAPVIDEFGYVWTYASRGTDGLVVRIPGEDGVSVDTPWGAGRTPVAIGLSPSGSRIAALVADEENSVLLVAPVTRDDDGRPTGLGDTAVQELWTSGAPVDFDWIDEQQFAVLSRVGEGGKVTFGGPGQLITETGSVPGGVHISSGGARTQVRVLDENGDLYALQGQAWQRQERERGIDVLAKVG</sequence>